<feature type="domain" description="DUF58" evidence="2">
    <location>
        <begin position="214"/>
        <end position="326"/>
    </location>
</feature>
<dbReference type="PANTHER" id="PTHR34351:SF2">
    <property type="entry name" value="DUF58 DOMAIN-CONTAINING PROTEIN"/>
    <property type="match status" value="1"/>
</dbReference>
<sequence length="452" mass="49717">MKRRGVRPSTDEHAPNAVHSEMAGSAGLLYGFRALGIWLSSWGLYVWLGGASLRFVWLLCTAMLLHGGLLMLAGPRCFKISRSFAPAVLHAGEEAEVILKLEFKTGMPVPWLLLTEQIGDRTVRKLWFPGFRRSVSCTYTLPLQRRGYWPELHGTVEWGDMFGWFRSKRKWKGSGSLVVLPLPAELTGWNALSSTVDERPDYSYLASPWIGAADYREYIPGDPLRSIHWKNSARSGKLQVRLPEAGRNDERCIVLNTFAAGYPGEDGFEQEDYFEQAVSVAAGLCYRARAASSEQTVLHMLGCASSSGIPERRTAGEEMDELLALAAVRLQDKVMEKSIQAGLSGLGPSLLGRELHLVTGIMNEELADAAIQLMSNGAVITVYKVCFHSGQTGSLEEGENRTGQHSGNASFYHMLPESESRFIQAGGRLFIVMDGGIHQIGSQERGSGGRYG</sequence>
<dbReference type="PANTHER" id="PTHR34351">
    <property type="entry name" value="SLR1927 PROTEIN-RELATED"/>
    <property type="match status" value="1"/>
</dbReference>
<proteinExistence type="predicted"/>
<protein>
    <submittedName>
        <fullName evidence="3">DUF58 domain-containing protein</fullName>
    </submittedName>
</protein>
<dbReference type="InterPro" id="IPR002881">
    <property type="entry name" value="DUF58"/>
</dbReference>
<organism evidence="3 4">
    <name type="scientific">Paenibacillus lemnae</name>
    <dbReference type="NCBI Taxonomy" id="1330551"/>
    <lineage>
        <taxon>Bacteria</taxon>
        <taxon>Bacillati</taxon>
        <taxon>Bacillota</taxon>
        <taxon>Bacilli</taxon>
        <taxon>Bacillales</taxon>
        <taxon>Paenibacillaceae</taxon>
        <taxon>Paenibacillus</taxon>
    </lineage>
</organism>
<keyword evidence="4" id="KW-1185">Reference proteome</keyword>
<dbReference type="EMBL" id="JABBPN010000029">
    <property type="protein sequence ID" value="NMO98066.1"/>
    <property type="molecule type" value="Genomic_DNA"/>
</dbReference>
<name>A0A848MC37_PAELE</name>
<dbReference type="RefSeq" id="WP_169506840.1">
    <property type="nucleotide sequence ID" value="NZ_JABBPN010000029.1"/>
</dbReference>
<evidence type="ECO:0000259" key="2">
    <source>
        <dbReference type="Pfam" id="PF01882"/>
    </source>
</evidence>
<gene>
    <name evidence="3" type="ORF">HII30_20140</name>
</gene>
<keyword evidence="1" id="KW-1133">Transmembrane helix</keyword>
<dbReference type="Proteomes" id="UP000565468">
    <property type="component" value="Unassembled WGS sequence"/>
</dbReference>
<dbReference type="AlphaFoldDB" id="A0A848MC37"/>
<evidence type="ECO:0000313" key="3">
    <source>
        <dbReference type="EMBL" id="NMO98066.1"/>
    </source>
</evidence>
<evidence type="ECO:0000313" key="4">
    <source>
        <dbReference type="Proteomes" id="UP000565468"/>
    </source>
</evidence>
<comment type="caution">
    <text evidence="3">The sequence shown here is derived from an EMBL/GenBank/DDBJ whole genome shotgun (WGS) entry which is preliminary data.</text>
</comment>
<reference evidence="3 4" key="1">
    <citation type="submission" date="2020-04" db="EMBL/GenBank/DDBJ databases">
        <title>Paenibacillus algicola sp. nov., a novel marine bacterium producing alginate lyase.</title>
        <authorList>
            <person name="Huang H."/>
        </authorList>
    </citation>
    <scope>NUCLEOTIDE SEQUENCE [LARGE SCALE GENOMIC DNA]</scope>
    <source>
        <strain evidence="3 4">L7-75</strain>
    </source>
</reference>
<accession>A0A848MC37</accession>
<keyword evidence="1" id="KW-0472">Membrane</keyword>
<feature type="transmembrane region" description="Helical" evidence="1">
    <location>
        <begin position="54"/>
        <end position="73"/>
    </location>
</feature>
<feature type="transmembrane region" description="Helical" evidence="1">
    <location>
        <begin position="28"/>
        <end position="48"/>
    </location>
</feature>
<keyword evidence="1" id="KW-0812">Transmembrane</keyword>
<dbReference type="Pfam" id="PF01882">
    <property type="entry name" value="DUF58"/>
    <property type="match status" value="1"/>
</dbReference>
<evidence type="ECO:0000256" key="1">
    <source>
        <dbReference type="SAM" id="Phobius"/>
    </source>
</evidence>